<reference evidence="12 13" key="1">
    <citation type="submission" date="2019-08" db="EMBL/GenBank/DDBJ databases">
        <title>In-depth cultivation of the pig gut microbiome towards novel bacterial diversity and tailored functional studies.</title>
        <authorList>
            <person name="Wylensek D."/>
            <person name="Hitch T.C.A."/>
            <person name="Clavel T."/>
        </authorList>
    </citation>
    <scope>NUCLEOTIDE SEQUENCE [LARGE SCALE GENOMIC DNA]</scope>
    <source>
        <strain evidence="12 13">WCA-380-WT-3A</strain>
    </source>
</reference>
<comment type="caution">
    <text evidence="7">Lacks conserved residue(s) required for the propagation of feature annotation.</text>
</comment>
<proteinExistence type="inferred from homology"/>
<comment type="catalytic activity">
    <reaction evidence="7 8">
        <text>uroporphyrinogen III + 4 H(+) = coproporphyrinogen III + 4 CO2</text>
        <dbReference type="Rhea" id="RHEA:19865"/>
        <dbReference type="ChEBI" id="CHEBI:15378"/>
        <dbReference type="ChEBI" id="CHEBI:16526"/>
        <dbReference type="ChEBI" id="CHEBI:57308"/>
        <dbReference type="ChEBI" id="CHEBI:57309"/>
        <dbReference type="EC" id="4.1.1.37"/>
    </reaction>
</comment>
<comment type="subunit">
    <text evidence="7">Homodimer.</text>
</comment>
<dbReference type="GO" id="GO:0005829">
    <property type="term" value="C:cytosol"/>
    <property type="evidence" value="ECO:0007669"/>
    <property type="project" value="TreeGrafter"/>
</dbReference>
<keyword evidence="7" id="KW-0963">Cytoplasm</keyword>
<evidence type="ECO:0000259" key="10">
    <source>
        <dbReference type="PROSITE" id="PS00906"/>
    </source>
</evidence>
<evidence type="ECO:0000313" key="12">
    <source>
        <dbReference type="EMBL" id="MSS44998.1"/>
    </source>
</evidence>
<evidence type="ECO:0000256" key="9">
    <source>
        <dbReference type="RuleBase" id="RU004169"/>
    </source>
</evidence>
<dbReference type="NCBIfam" id="TIGR01464">
    <property type="entry name" value="hemE"/>
    <property type="match status" value="1"/>
</dbReference>
<feature type="binding site" evidence="7">
    <location>
        <position position="80"/>
    </location>
    <ligand>
        <name>substrate</name>
    </ligand>
</feature>
<evidence type="ECO:0000256" key="6">
    <source>
        <dbReference type="ARBA" id="ARBA00023244"/>
    </source>
</evidence>
<dbReference type="InterPro" id="IPR038071">
    <property type="entry name" value="UROD/MetE-like_sf"/>
</dbReference>
<dbReference type="AlphaFoldDB" id="A0A7K0J584"/>
<dbReference type="Pfam" id="PF01208">
    <property type="entry name" value="URO-D"/>
    <property type="match status" value="1"/>
</dbReference>
<dbReference type="GO" id="GO:0004853">
    <property type="term" value="F:uroporphyrinogen decarboxylase activity"/>
    <property type="evidence" value="ECO:0007669"/>
    <property type="project" value="UniProtKB-UniRule"/>
</dbReference>
<dbReference type="InterPro" id="IPR006361">
    <property type="entry name" value="Uroporphyrinogen_deCO2ase_HemE"/>
</dbReference>
<gene>
    <name evidence="7 12" type="primary">hemE</name>
    <name evidence="12" type="ORF">FYJ43_02805</name>
</gene>
<evidence type="ECO:0000256" key="7">
    <source>
        <dbReference type="HAMAP-Rule" id="MF_00218"/>
    </source>
</evidence>
<feature type="site" description="Transition state stabilizer" evidence="7">
    <location>
        <position position="80"/>
    </location>
</feature>
<dbReference type="GO" id="GO:0006782">
    <property type="term" value="P:protoporphyrinogen IX biosynthetic process"/>
    <property type="evidence" value="ECO:0007669"/>
    <property type="project" value="UniProtKB-UniRule"/>
</dbReference>
<dbReference type="EMBL" id="VUMG01000001">
    <property type="protein sequence ID" value="MSS44998.1"/>
    <property type="molecule type" value="Genomic_DNA"/>
</dbReference>
<comment type="caution">
    <text evidence="12">The sequence shown here is derived from an EMBL/GenBank/DDBJ whole genome shotgun (WGS) entry which is preliminary data.</text>
</comment>
<name>A0A7K0J584_9ACTN</name>
<dbReference type="PROSITE" id="PS00906">
    <property type="entry name" value="UROD_1"/>
    <property type="match status" value="1"/>
</dbReference>
<dbReference type="CDD" id="cd00717">
    <property type="entry name" value="URO-D"/>
    <property type="match status" value="1"/>
</dbReference>
<comment type="similarity">
    <text evidence="2 7 9">Belongs to the uroporphyrinogen decarboxylase family.</text>
</comment>
<evidence type="ECO:0000256" key="1">
    <source>
        <dbReference type="ARBA" id="ARBA00004804"/>
    </source>
</evidence>
<feature type="domain" description="Uroporphyrinogen decarboxylase (URO-D)" evidence="11">
    <location>
        <begin position="144"/>
        <end position="160"/>
    </location>
</feature>
<dbReference type="Proteomes" id="UP000466104">
    <property type="component" value="Unassembled WGS sequence"/>
</dbReference>
<dbReference type="PANTHER" id="PTHR21091:SF169">
    <property type="entry name" value="UROPORPHYRINOGEN DECARBOXYLASE"/>
    <property type="match status" value="1"/>
</dbReference>
<feature type="domain" description="Uroporphyrinogen decarboxylase (URO-D)" evidence="10">
    <location>
        <begin position="26"/>
        <end position="35"/>
    </location>
</feature>
<dbReference type="HAMAP" id="MF_00218">
    <property type="entry name" value="URO_D"/>
    <property type="match status" value="1"/>
</dbReference>
<keyword evidence="13" id="KW-1185">Reference proteome</keyword>
<dbReference type="EC" id="4.1.1.37" evidence="3 7"/>
<evidence type="ECO:0000256" key="5">
    <source>
        <dbReference type="ARBA" id="ARBA00023239"/>
    </source>
</evidence>
<evidence type="ECO:0000313" key="13">
    <source>
        <dbReference type="Proteomes" id="UP000466104"/>
    </source>
</evidence>
<evidence type="ECO:0000256" key="3">
    <source>
        <dbReference type="ARBA" id="ARBA00012288"/>
    </source>
</evidence>
<feature type="binding site" evidence="7">
    <location>
        <position position="211"/>
    </location>
    <ligand>
        <name>substrate</name>
    </ligand>
</feature>
<keyword evidence="4 7" id="KW-0210">Decarboxylase</keyword>
<accession>A0A7K0J584</accession>
<evidence type="ECO:0000256" key="2">
    <source>
        <dbReference type="ARBA" id="ARBA00009935"/>
    </source>
</evidence>
<keyword evidence="5 7" id="KW-0456">Lyase</keyword>
<comment type="function">
    <text evidence="7">Catalyzes the decarboxylation of four acetate groups of uroporphyrinogen-III to yield coproporphyrinogen-III.</text>
</comment>
<feature type="binding site" evidence="7">
    <location>
        <begin position="31"/>
        <end position="35"/>
    </location>
    <ligand>
        <name>substrate</name>
    </ligand>
</feature>
<dbReference type="InterPro" id="IPR000257">
    <property type="entry name" value="Uroporphyrinogen_deCOase"/>
</dbReference>
<sequence length="353" mass="37551">MTETTTFTADSPLLQAMSGHRPAVTPVWFMRQAGRSLPEYRKARAGTTMLDSCLNPELAAEITCQPVRRHHVDGAVLYSDIMVPLALAGTGVRIEPGVGPVLDEPIRTTSDVDRITERNIGDCSVIEKAARLVVAELGNATPLIGFAGAPFTIAAYLVEGGPSRDHLAARAMMHSNPSAWSKLMDWVADLDAAFLAAQLRGGARAIQLFDSWAGSLSATDYRASAAPFSQRALASVDPTTPVIHFGVNATHLLSEFAQVAATASRYPVLGVDHRVSLDEASATLIVSGMEMPLQGNIDPALLFAGWEPLETATRQIVAAGRQAPGHIVNLGHGVPSNTDPDILTRLVELVHSL</sequence>
<dbReference type="Gene3D" id="3.20.20.210">
    <property type="match status" value="1"/>
</dbReference>
<dbReference type="PANTHER" id="PTHR21091">
    <property type="entry name" value="METHYLTETRAHYDROFOLATE:HOMOCYSTEINE METHYLTRANSFERASE RELATED"/>
    <property type="match status" value="1"/>
</dbReference>
<dbReference type="SUPFAM" id="SSF51726">
    <property type="entry name" value="UROD/MetE-like"/>
    <property type="match status" value="1"/>
</dbReference>
<protein>
    <recommendedName>
        <fullName evidence="3 7">Uroporphyrinogen decarboxylase</fullName>
        <shortName evidence="7">UPD</shortName>
        <shortName evidence="7">URO-D</shortName>
        <ecNumber evidence="3 7">4.1.1.37</ecNumber>
    </recommendedName>
</protein>
<feature type="binding site" evidence="7">
    <location>
        <position position="332"/>
    </location>
    <ligand>
        <name>substrate</name>
    </ligand>
</feature>
<comment type="subcellular location">
    <subcellularLocation>
        <location evidence="7">Cytoplasm</location>
    </subcellularLocation>
</comment>
<dbReference type="PROSITE" id="PS00907">
    <property type="entry name" value="UROD_2"/>
    <property type="match status" value="1"/>
</dbReference>
<evidence type="ECO:0000256" key="8">
    <source>
        <dbReference type="RuleBase" id="RU000554"/>
    </source>
</evidence>
<keyword evidence="6 7" id="KW-0627">Porphyrin biosynthesis</keyword>
<dbReference type="UniPathway" id="UPA00251">
    <property type="reaction ID" value="UER00321"/>
</dbReference>
<evidence type="ECO:0000256" key="4">
    <source>
        <dbReference type="ARBA" id="ARBA00022793"/>
    </source>
</evidence>
<feature type="binding site" evidence="7">
    <location>
        <position position="156"/>
    </location>
    <ligand>
        <name>substrate</name>
    </ligand>
</feature>
<comment type="pathway">
    <text evidence="1 7 8">Porphyrin-containing compound metabolism; protoporphyrin-IX biosynthesis; coproporphyrinogen-III from 5-aminolevulinate: step 4/4.</text>
</comment>
<evidence type="ECO:0000259" key="11">
    <source>
        <dbReference type="PROSITE" id="PS00907"/>
    </source>
</evidence>
<organism evidence="12 13">
    <name type="scientific">Cutibacterium porci</name>
    <dbReference type="NCBI Taxonomy" id="2605781"/>
    <lineage>
        <taxon>Bacteria</taxon>
        <taxon>Bacillati</taxon>
        <taxon>Actinomycetota</taxon>
        <taxon>Actinomycetes</taxon>
        <taxon>Propionibacteriales</taxon>
        <taxon>Propionibacteriaceae</taxon>
        <taxon>Cutibacterium</taxon>
    </lineage>
</organism>
<dbReference type="RefSeq" id="WP_154561700.1">
    <property type="nucleotide sequence ID" value="NZ_VUMG01000001.1"/>
</dbReference>